<evidence type="ECO:0000313" key="2">
    <source>
        <dbReference type="EMBL" id="OGE38882.1"/>
    </source>
</evidence>
<dbReference type="CDD" id="cd23763">
    <property type="entry name" value="ASKHA_ATPase_ROK"/>
    <property type="match status" value="1"/>
</dbReference>
<dbReference type="AlphaFoldDB" id="A0A1F5KD62"/>
<dbReference type="EMBL" id="MFDE01000010">
    <property type="protein sequence ID" value="OGE38882.1"/>
    <property type="molecule type" value="Genomic_DNA"/>
</dbReference>
<comment type="similarity">
    <text evidence="1">Belongs to the ROK (NagC/XylR) family.</text>
</comment>
<reference evidence="2 3" key="1">
    <citation type="journal article" date="2016" name="Nat. Commun.">
        <title>Thousands of microbial genomes shed light on interconnected biogeochemical processes in an aquifer system.</title>
        <authorList>
            <person name="Anantharaman K."/>
            <person name="Brown C.T."/>
            <person name="Hug L.A."/>
            <person name="Sharon I."/>
            <person name="Castelle C.J."/>
            <person name="Probst A.J."/>
            <person name="Thomas B.C."/>
            <person name="Singh A."/>
            <person name="Wilkins M.J."/>
            <person name="Karaoz U."/>
            <person name="Brodie E.L."/>
            <person name="Williams K.H."/>
            <person name="Hubbard S.S."/>
            <person name="Banfield J.F."/>
        </authorList>
    </citation>
    <scope>NUCLEOTIDE SEQUENCE [LARGE SCALE GENOMIC DNA]</scope>
</reference>
<dbReference type="InterPro" id="IPR043129">
    <property type="entry name" value="ATPase_NBD"/>
</dbReference>
<accession>A0A1F5KD62</accession>
<evidence type="ECO:0000256" key="1">
    <source>
        <dbReference type="ARBA" id="ARBA00006479"/>
    </source>
</evidence>
<evidence type="ECO:0000313" key="3">
    <source>
        <dbReference type="Proteomes" id="UP000176527"/>
    </source>
</evidence>
<protein>
    <recommendedName>
        <fullName evidence="4">ROK family protein</fullName>
    </recommendedName>
</protein>
<dbReference type="SUPFAM" id="SSF53067">
    <property type="entry name" value="Actin-like ATPase domain"/>
    <property type="match status" value="1"/>
</dbReference>
<comment type="caution">
    <text evidence="2">The sequence shown here is derived from an EMBL/GenBank/DDBJ whole genome shotgun (WGS) entry which is preliminary data.</text>
</comment>
<dbReference type="Pfam" id="PF00480">
    <property type="entry name" value="ROK"/>
    <property type="match status" value="1"/>
</dbReference>
<dbReference type="InterPro" id="IPR000600">
    <property type="entry name" value="ROK"/>
</dbReference>
<gene>
    <name evidence="2" type="ORF">A3F00_01315</name>
</gene>
<name>A0A1F5KD62_9BACT</name>
<dbReference type="Proteomes" id="UP000176527">
    <property type="component" value="Unassembled WGS sequence"/>
</dbReference>
<dbReference type="Gene3D" id="3.30.420.40">
    <property type="match status" value="2"/>
</dbReference>
<sequence>MYLLFDIGGTNIRLAVSPDGKEIGEVVTIPTPQDFEDGIKEIADAAKTLNGSDEFKAAGGGIREVLDKNKSMLINDPKHSKIPHWMGKPTREKLQETLSCPVYLENDSALVALGEAIHGAGTGYKIVAYITVSTGVGGARIVNCRIDQNCLGFEPGQQIIDFKDITYLEDEISGESFKKKFGRDSYTITDETIWERSAKILAVGLNNVLVFWSPDILILGGGVMDSIPIERVKMHLKEIVRKFPDLPPVVRSKLGEKGGLYGALEYLKQVHS</sequence>
<dbReference type="PANTHER" id="PTHR18964:SF149">
    <property type="entry name" value="BIFUNCTIONAL UDP-N-ACETYLGLUCOSAMINE 2-EPIMERASE_N-ACETYLMANNOSAMINE KINASE"/>
    <property type="match status" value="1"/>
</dbReference>
<evidence type="ECO:0008006" key="4">
    <source>
        <dbReference type="Google" id="ProtNLM"/>
    </source>
</evidence>
<proteinExistence type="inferred from homology"/>
<dbReference type="PANTHER" id="PTHR18964">
    <property type="entry name" value="ROK (REPRESSOR, ORF, KINASE) FAMILY"/>
    <property type="match status" value="1"/>
</dbReference>
<organism evidence="2 3">
    <name type="scientific">Candidatus Daviesbacteria bacterium RIFCSPHIGHO2_12_FULL_37_11</name>
    <dbReference type="NCBI Taxonomy" id="1797777"/>
    <lineage>
        <taxon>Bacteria</taxon>
        <taxon>Candidatus Daviesiibacteriota</taxon>
    </lineage>
</organism>